<accession>A0A076LU98</accession>
<dbReference type="HOGENOM" id="CLU_3098313_0_0_6"/>
<dbReference type="Proteomes" id="UP000028681">
    <property type="component" value="Chromosome"/>
</dbReference>
<sequence length="51" mass="5999">MVNSALTVAVFPRGFWLCFDKRFYSFDIRGFISSYVAFYLEYKAANIFVAR</sequence>
<protein>
    <submittedName>
        <fullName evidence="1">Uncharacterized protein</fullName>
    </submittedName>
</protein>
<dbReference type="EMBL" id="CP006664">
    <property type="protein sequence ID" value="AIJ09149.1"/>
    <property type="molecule type" value="Genomic_DNA"/>
</dbReference>
<evidence type="ECO:0000313" key="1">
    <source>
        <dbReference type="EMBL" id="AIJ09149.1"/>
    </source>
</evidence>
<name>A0A076LU98_9GAMM</name>
<dbReference type="AlphaFoldDB" id="A0A076LU98"/>
<reference evidence="1 2" key="1">
    <citation type="journal article" date="2012" name="PLoS ONE">
        <title>Edwardsiella comparative phylogenomics reveal the new intra/inter-species taxonomic relationships, virulence evolution and niche adaptation mechanisms.</title>
        <authorList>
            <person name="Yang M."/>
            <person name="Lv Y."/>
            <person name="Xiao J."/>
            <person name="Wu H."/>
            <person name="Zheng H."/>
            <person name="Liu Q."/>
            <person name="Zhang Y."/>
            <person name="Wang Q."/>
        </authorList>
    </citation>
    <scope>NUCLEOTIDE SEQUENCE [LARGE SCALE GENOMIC DNA]</scope>
    <source>
        <strain evidence="2">080813</strain>
    </source>
</reference>
<proteinExistence type="predicted"/>
<evidence type="ECO:0000313" key="2">
    <source>
        <dbReference type="Proteomes" id="UP000028681"/>
    </source>
</evidence>
<dbReference type="KEGG" id="ete:ETEE_2716"/>
<gene>
    <name evidence="1" type="ORF">ETEE_2716</name>
</gene>
<organism evidence="1 2">
    <name type="scientific">Edwardsiella anguillarum ET080813</name>
    <dbReference type="NCBI Taxonomy" id="667120"/>
    <lineage>
        <taxon>Bacteria</taxon>
        <taxon>Pseudomonadati</taxon>
        <taxon>Pseudomonadota</taxon>
        <taxon>Gammaproteobacteria</taxon>
        <taxon>Enterobacterales</taxon>
        <taxon>Hafniaceae</taxon>
        <taxon>Edwardsiella</taxon>
    </lineage>
</organism>